<dbReference type="PANTHER" id="PTHR13847:SF289">
    <property type="entry name" value="GLYCINE OXIDASE"/>
    <property type="match status" value="1"/>
</dbReference>
<dbReference type="InterPro" id="IPR036188">
    <property type="entry name" value="FAD/NAD-bd_sf"/>
</dbReference>
<dbReference type="InterPro" id="IPR006076">
    <property type="entry name" value="FAD-dep_OxRdtase"/>
</dbReference>
<dbReference type="Gene3D" id="3.50.50.60">
    <property type="entry name" value="FAD/NAD(P)-binding domain"/>
    <property type="match status" value="1"/>
</dbReference>
<dbReference type="eggNOG" id="arCOG00755">
    <property type="taxonomic scope" value="Archaea"/>
</dbReference>
<dbReference type="Proteomes" id="UP000011688">
    <property type="component" value="Unassembled WGS sequence"/>
</dbReference>
<organism evidence="3 4">
    <name type="scientific">Natronococcus amylolyticus DSM 10524</name>
    <dbReference type="NCBI Taxonomy" id="1227497"/>
    <lineage>
        <taxon>Archaea</taxon>
        <taxon>Methanobacteriati</taxon>
        <taxon>Methanobacteriota</taxon>
        <taxon>Stenosarchaea group</taxon>
        <taxon>Halobacteria</taxon>
        <taxon>Halobacteriales</taxon>
        <taxon>Natrialbaceae</taxon>
        <taxon>Natronococcus</taxon>
    </lineage>
</organism>
<dbReference type="STRING" id="1227497.C491_08964"/>
<sequence length="364" mass="38986">MHTVIVGGGIVGTAIAARLGPTDREVTLLERAEIGEETTAASAGLLMRTVVDPGPFDLRIRERAHARYRELREDGDLEADRIGIVYVAETAAFADRLADSARALREAGIDASFLEPDELVGVGIEPGGLEGGLYTPEDRVCDPAAVATLFADRARVAGVDVRTGVSVTDVETRDGAVTAIETNEGRLAADRVINATGPWAPQLNDAVGIELPLCHTRGPMLAVETGERLEGPTAIFESKRYVRPTETGAWLGAYRTDYVEGQRYDLANRSISASFRDFAGELETFVPGLEGATVVDDWVGYRTVTPDGRPLVGETEIDGYLVAVGLSGQGITLAPAVADVVHGLLKGDVDPEYRRRLSPTRFRD</sequence>
<feature type="domain" description="FAD dependent oxidoreductase" evidence="2">
    <location>
        <begin position="3"/>
        <end position="341"/>
    </location>
</feature>
<keyword evidence="1" id="KW-0560">Oxidoreductase</keyword>
<dbReference type="Gene3D" id="3.30.9.10">
    <property type="entry name" value="D-Amino Acid Oxidase, subunit A, domain 2"/>
    <property type="match status" value="1"/>
</dbReference>
<dbReference type="RefSeq" id="WP_005555351.1">
    <property type="nucleotide sequence ID" value="NZ_AOIB01000020.1"/>
</dbReference>
<evidence type="ECO:0000313" key="4">
    <source>
        <dbReference type="Proteomes" id="UP000011688"/>
    </source>
</evidence>
<dbReference type="SUPFAM" id="SSF51905">
    <property type="entry name" value="FAD/NAD(P)-binding domain"/>
    <property type="match status" value="1"/>
</dbReference>
<accession>L9X9M9</accession>
<dbReference type="PATRIC" id="fig|1227497.3.peg.1851"/>
<gene>
    <name evidence="3" type="ORF">C491_08964</name>
</gene>
<dbReference type="GO" id="GO:0005737">
    <property type="term" value="C:cytoplasm"/>
    <property type="evidence" value="ECO:0007669"/>
    <property type="project" value="TreeGrafter"/>
</dbReference>
<evidence type="ECO:0000313" key="3">
    <source>
        <dbReference type="EMBL" id="ELY58454.1"/>
    </source>
</evidence>
<dbReference type="AlphaFoldDB" id="L9X9M9"/>
<dbReference type="EMBL" id="AOIB01000020">
    <property type="protein sequence ID" value="ELY58454.1"/>
    <property type="molecule type" value="Genomic_DNA"/>
</dbReference>
<name>L9X9M9_9EURY</name>
<dbReference type="Pfam" id="PF01266">
    <property type="entry name" value="DAO"/>
    <property type="match status" value="1"/>
</dbReference>
<protein>
    <submittedName>
        <fullName evidence="3">FAD dependent oxidoreductase</fullName>
    </submittedName>
</protein>
<keyword evidence="4" id="KW-1185">Reference proteome</keyword>
<comment type="caution">
    <text evidence="3">The sequence shown here is derived from an EMBL/GenBank/DDBJ whole genome shotgun (WGS) entry which is preliminary data.</text>
</comment>
<reference evidence="3 4" key="1">
    <citation type="journal article" date="2014" name="PLoS Genet.">
        <title>Phylogenetically driven sequencing of extremely halophilic archaea reveals strategies for static and dynamic osmo-response.</title>
        <authorList>
            <person name="Becker E.A."/>
            <person name="Seitzer P.M."/>
            <person name="Tritt A."/>
            <person name="Larsen D."/>
            <person name="Krusor M."/>
            <person name="Yao A.I."/>
            <person name="Wu D."/>
            <person name="Madern D."/>
            <person name="Eisen J.A."/>
            <person name="Darling A.E."/>
            <person name="Facciotti M.T."/>
        </authorList>
    </citation>
    <scope>NUCLEOTIDE SEQUENCE [LARGE SCALE GENOMIC DNA]</scope>
    <source>
        <strain evidence="3 4">DSM 10524</strain>
    </source>
</reference>
<dbReference type="PANTHER" id="PTHR13847">
    <property type="entry name" value="SARCOSINE DEHYDROGENASE-RELATED"/>
    <property type="match status" value="1"/>
</dbReference>
<evidence type="ECO:0000259" key="2">
    <source>
        <dbReference type="Pfam" id="PF01266"/>
    </source>
</evidence>
<proteinExistence type="predicted"/>
<evidence type="ECO:0000256" key="1">
    <source>
        <dbReference type="ARBA" id="ARBA00023002"/>
    </source>
</evidence>
<dbReference type="OrthoDB" id="168391at2157"/>
<dbReference type="GO" id="GO:0016491">
    <property type="term" value="F:oxidoreductase activity"/>
    <property type="evidence" value="ECO:0007669"/>
    <property type="project" value="UniProtKB-KW"/>
</dbReference>